<sequence length="69" mass="7538">MMGEQDAILLTGNAVTALADSTITLPETVYALQEDLRARAIDPEQDISGQVTFDDMVSLTIQAQRVISW</sequence>
<organism evidence="1 2">
    <name type="scientific">Marinobacter lipolyticus SM19</name>
    <dbReference type="NCBI Taxonomy" id="1318628"/>
    <lineage>
        <taxon>Bacteria</taxon>
        <taxon>Pseudomonadati</taxon>
        <taxon>Pseudomonadota</taxon>
        <taxon>Gammaproteobacteria</taxon>
        <taxon>Pseudomonadales</taxon>
        <taxon>Marinobacteraceae</taxon>
        <taxon>Marinobacter</taxon>
    </lineage>
</organism>
<dbReference type="AlphaFoldDB" id="R8B263"/>
<dbReference type="PATRIC" id="fig|1318628.3.peg.1552"/>
<dbReference type="InterPro" id="IPR007215">
    <property type="entry name" value="Sulphur_relay_TusB/DsrH"/>
</dbReference>
<dbReference type="GO" id="GO:0005737">
    <property type="term" value="C:cytoplasm"/>
    <property type="evidence" value="ECO:0007669"/>
    <property type="project" value="InterPro"/>
</dbReference>
<reference evidence="1 2" key="1">
    <citation type="journal article" date="2013" name="Genome Announc.">
        <title>Draft Genome Sequence of the Moderately Halophilic Bacterium Marinobacter lipolyticus Strain SM19.</title>
        <authorList>
            <person name="Papke R.T."/>
            <person name="de la Haba R.R."/>
            <person name="Infante-Dominguez C."/>
            <person name="Perez D."/>
            <person name="Sanchez-Porro C."/>
            <person name="Lapierre P."/>
            <person name="Ventosa A."/>
        </authorList>
    </citation>
    <scope>NUCLEOTIDE SEQUENCE [LARGE SCALE GENOMIC DNA]</scope>
    <source>
        <strain evidence="1 2">SM19</strain>
    </source>
</reference>
<dbReference type="HOGENOM" id="CLU_2771032_0_0_6"/>
<evidence type="ECO:0000313" key="1">
    <source>
        <dbReference type="EMBL" id="EON92629.1"/>
    </source>
</evidence>
<accession>R8B263</accession>
<dbReference type="Gene3D" id="3.40.1260.10">
    <property type="entry name" value="DsrEFH-like"/>
    <property type="match status" value="1"/>
</dbReference>
<dbReference type="GO" id="GO:0002143">
    <property type="term" value="P:tRNA wobble position uridine thiolation"/>
    <property type="evidence" value="ECO:0007669"/>
    <property type="project" value="InterPro"/>
</dbReference>
<protein>
    <submittedName>
        <fullName evidence="1">Sulfur relay, TusB/DsrH-like protein</fullName>
    </submittedName>
</protein>
<dbReference type="Pfam" id="PF04077">
    <property type="entry name" value="DsrH"/>
    <property type="match status" value="1"/>
</dbReference>
<name>R8B263_9GAMM</name>
<dbReference type="STRING" id="1318628.MARLIPOL_07749"/>
<dbReference type="SUPFAM" id="SSF75169">
    <property type="entry name" value="DsrEFH-like"/>
    <property type="match status" value="1"/>
</dbReference>
<gene>
    <name evidence="1" type="ORF">MARLIPOL_07749</name>
</gene>
<dbReference type="EMBL" id="ASAD01000010">
    <property type="protein sequence ID" value="EON92629.1"/>
    <property type="molecule type" value="Genomic_DNA"/>
</dbReference>
<evidence type="ECO:0000313" key="2">
    <source>
        <dbReference type="Proteomes" id="UP000016540"/>
    </source>
</evidence>
<proteinExistence type="predicted"/>
<keyword evidence="2" id="KW-1185">Reference proteome</keyword>
<dbReference type="Proteomes" id="UP000016540">
    <property type="component" value="Unassembled WGS sequence"/>
</dbReference>
<dbReference type="InterPro" id="IPR027396">
    <property type="entry name" value="DsrEFH-like"/>
</dbReference>
<comment type="caution">
    <text evidence="1">The sequence shown here is derived from an EMBL/GenBank/DDBJ whole genome shotgun (WGS) entry which is preliminary data.</text>
</comment>